<proteinExistence type="predicted"/>
<name>A0AAD7FSA4_9AGAR</name>
<evidence type="ECO:0000313" key="2">
    <source>
        <dbReference type="EMBL" id="KAJ7635195.1"/>
    </source>
</evidence>
<keyword evidence="1 2" id="KW-0808">Transferase</keyword>
<dbReference type="EMBL" id="JARKIF010000007">
    <property type="protein sequence ID" value="KAJ7635195.1"/>
    <property type="molecule type" value="Genomic_DNA"/>
</dbReference>
<evidence type="ECO:0000313" key="3">
    <source>
        <dbReference type="Proteomes" id="UP001221142"/>
    </source>
</evidence>
<evidence type="ECO:0000256" key="1">
    <source>
        <dbReference type="ARBA" id="ARBA00022679"/>
    </source>
</evidence>
<gene>
    <name evidence="2" type="ORF">FB45DRAFT_830813</name>
</gene>
<comment type="caution">
    <text evidence="2">The sequence shown here is derived from an EMBL/GenBank/DDBJ whole genome shotgun (WGS) entry which is preliminary data.</text>
</comment>
<dbReference type="PANTHER" id="PTHR31642:SF310">
    <property type="entry name" value="FATTY ALCOHOL:CAFFEOYL-COA ACYLTRANSFERASE"/>
    <property type="match status" value="1"/>
</dbReference>
<keyword evidence="3" id="KW-1185">Reference proteome</keyword>
<dbReference type="GO" id="GO:0016747">
    <property type="term" value="F:acyltransferase activity, transferring groups other than amino-acyl groups"/>
    <property type="evidence" value="ECO:0007669"/>
    <property type="project" value="TreeGrafter"/>
</dbReference>
<protein>
    <submittedName>
        <fullName evidence="2">Transferase family-domain-containing protein</fullName>
    </submittedName>
</protein>
<sequence>MTPTILPSSSTRLLPDEASPPHIIPLSILDCSVGNFSPTGAAWVYDGALSHDHLKVSLVKTLNAYPQWAGQLRYTKYDPNGGHTLRSRRLEISYGTQADPGVEFVVASCEAGVSELFPGLEQRLEGSGALDVSSLEALELLPKTPTLASNSKDADFTGLPCLVVQVTTFHRGGTAVALKVSHPLADAQTLLTFVNDWAAVSRALLHNLPLPAMTPVFSPSAFDQAASGDIDASSPDPQLLQIAHELPIHRYDWWATTDGLDIKQFPPHLASPSIQPGPSLPWHEWDLTLPIRNYLLYFSADEISRIWAAASSEPTLTEHRISRFDALQAHVWMALMRAHPEVADGEEFYMNLSLGMRERVSPPLGVLARACGTAQSTLATLAREIRGVLTKFTPQRVGAVLHEMAFDIDARRMWGAFLGRRNVIVTSWARIGVYELDFGCGRPRFVQPVMPVMEGIVQVMEAGPSSGGKGPWYRDGASVSVMLPVEVVQRMLEDSLLRKYQ</sequence>
<dbReference type="Gene3D" id="3.30.559.10">
    <property type="entry name" value="Chloramphenicol acetyltransferase-like domain"/>
    <property type="match status" value="2"/>
</dbReference>
<dbReference type="Proteomes" id="UP001221142">
    <property type="component" value="Unassembled WGS sequence"/>
</dbReference>
<accession>A0AAD7FSA4</accession>
<dbReference type="AlphaFoldDB" id="A0AAD7FSA4"/>
<reference evidence="2" key="1">
    <citation type="submission" date="2023-03" db="EMBL/GenBank/DDBJ databases">
        <title>Massive genome expansion in bonnet fungi (Mycena s.s.) driven by repeated elements and novel gene families across ecological guilds.</title>
        <authorList>
            <consortium name="Lawrence Berkeley National Laboratory"/>
            <person name="Harder C.B."/>
            <person name="Miyauchi S."/>
            <person name="Viragh M."/>
            <person name="Kuo A."/>
            <person name="Thoen E."/>
            <person name="Andreopoulos B."/>
            <person name="Lu D."/>
            <person name="Skrede I."/>
            <person name="Drula E."/>
            <person name="Henrissat B."/>
            <person name="Morin E."/>
            <person name="Kohler A."/>
            <person name="Barry K."/>
            <person name="LaButti K."/>
            <person name="Morin E."/>
            <person name="Salamov A."/>
            <person name="Lipzen A."/>
            <person name="Mereny Z."/>
            <person name="Hegedus B."/>
            <person name="Baldrian P."/>
            <person name="Stursova M."/>
            <person name="Weitz H."/>
            <person name="Taylor A."/>
            <person name="Grigoriev I.V."/>
            <person name="Nagy L.G."/>
            <person name="Martin F."/>
            <person name="Kauserud H."/>
        </authorList>
    </citation>
    <scope>NUCLEOTIDE SEQUENCE</scope>
    <source>
        <strain evidence="2">9284</strain>
    </source>
</reference>
<dbReference type="PANTHER" id="PTHR31642">
    <property type="entry name" value="TRICHOTHECENE 3-O-ACETYLTRANSFERASE"/>
    <property type="match status" value="1"/>
</dbReference>
<dbReference type="InterPro" id="IPR050317">
    <property type="entry name" value="Plant_Fungal_Acyltransferase"/>
</dbReference>
<organism evidence="2 3">
    <name type="scientific">Roridomyces roridus</name>
    <dbReference type="NCBI Taxonomy" id="1738132"/>
    <lineage>
        <taxon>Eukaryota</taxon>
        <taxon>Fungi</taxon>
        <taxon>Dikarya</taxon>
        <taxon>Basidiomycota</taxon>
        <taxon>Agaricomycotina</taxon>
        <taxon>Agaricomycetes</taxon>
        <taxon>Agaricomycetidae</taxon>
        <taxon>Agaricales</taxon>
        <taxon>Marasmiineae</taxon>
        <taxon>Mycenaceae</taxon>
        <taxon>Roridomyces</taxon>
    </lineage>
</organism>
<dbReference type="InterPro" id="IPR023213">
    <property type="entry name" value="CAT-like_dom_sf"/>
</dbReference>
<dbReference type="Pfam" id="PF02458">
    <property type="entry name" value="Transferase"/>
    <property type="match status" value="1"/>
</dbReference>